<dbReference type="AlphaFoldDB" id="A0A2U3EIK4"/>
<dbReference type="SUPFAM" id="SSF54719">
    <property type="entry name" value="Fe,Mn superoxide dismutase (SOD), C-terminal domain"/>
    <property type="match status" value="1"/>
</dbReference>
<dbReference type="SUPFAM" id="SSF46609">
    <property type="entry name" value="Fe,Mn superoxide dismutase (SOD), N-terminal domain"/>
    <property type="match status" value="1"/>
</dbReference>
<dbReference type="PANTHER" id="PTHR43595:SF2">
    <property type="entry name" value="SMALL RIBOSOMAL SUBUNIT PROTEIN MS42"/>
    <property type="match status" value="1"/>
</dbReference>
<dbReference type="InterPro" id="IPR036314">
    <property type="entry name" value="SOD_C_sf"/>
</dbReference>
<comment type="function">
    <text evidence="1">Component of the mitochondrial ribosome (mitoribosome), a dedicated translation machinery responsible for the synthesis of mitochondrial genome-encoded proteins, including at least some of the essential transmembrane subunits of the mitochondrial respiratory chain. The mitoribosomes are attached to the mitochondrial inner membrane and translation products are cotranslationally integrated into the membrane.</text>
</comment>
<protein>
    <submittedName>
        <fullName evidence="3">Superoxide dismutase</fullName>
    </submittedName>
</protein>
<evidence type="ECO:0000313" key="3">
    <source>
        <dbReference type="EMBL" id="PWI74344.1"/>
    </source>
</evidence>
<comment type="caution">
    <text evidence="3">The sequence shown here is derived from an EMBL/GenBank/DDBJ whole genome shotgun (WGS) entry which is preliminary data.</text>
</comment>
<dbReference type="InterPro" id="IPR036324">
    <property type="entry name" value="Mn/Fe_SOD_N_sf"/>
</dbReference>
<accession>A0A2U3EIK4</accession>
<dbReference type="PANTHER" id="PTHR43595">
    <property type="entry name" value="37S RIBOSOMAL PROTEIN S26, MITOCHONDRIAL"/>
    <property type="match status" value="1"/>
</dbReference>
<dbReference type="Proteomes" id="UP000245956">
    <property type="component" value="Unassembled WGS sequence"/>
</dbReference>
<proteinExistence type="predicted"/>
<dbReference type="EMBL" id="LCWV01000003">
    <property type="protein sequence ID" value="PWI74344.1"/>
    <property type="molecule type" value="Genomic_DNA"/>
</dbReference>
<dbReference type="InterPro" id="IPR019832">
    <property type="entry name" value="Mn/Fe_SOD_C"/>
</dbReference>
<dbReference type="GO" id="GO:0005737">
    <property type="term" value="C:cytoplasm"/>
    <property type="evidence" value="ECO:0007669"/>
    <property type="project" value="TreeGrafter"/>
</dbReference>
<evidence type="ECO:0000259" key="2">
    <source>
        <dbReference type="Pfam" id="PF02777"/>
    </source>
</evidence>
<sequence length="371" mass="41186">MFRTRLRIPRQGLSLGLRTTVNARRSLHQVPSLPHDYSQGIPNLMSPGGFAVAWTDYMSLMVEKLNALTTGTELEDKDTKTIALLTAREPNQAPIFNYASMAHNNHFFFQGISPTGTPMPDVLRQELEASFSSVETLRREFVLTASAMFGPGFLWLVKAGPGDYRLLPTYLAGSPYPGAHWRAQPTDMNTVGNDGTARGYFKNQAFGARRRTGDLPPGGIELEPLLCLNTWEHAWLLDWGVGAGGSGGKMAFAEAWWELIDWEKVAQKSGVLRPGLQVRLNAVRWGGEETAAIKKKTRKLYRIMRRNGKDRNLFTLWLEPWVVHYAVGMACSPTTTGSQQCSTNYELDTTIHVQSSVTDGGGSDDHKLQDV</sequence>
<dbReference type="GO" id="GO:0046872">
    <property type="term" value="F:metal ion binding"/>
    <property type="evidence" value="ECO:0007669"/>
    <property type="project" value="InterPro"/>
</dbReference>
<dbReference type="Pfam" id="PF02777">
    <property type="entry name" value="Sod_Fe_C"/>
    <property type="match status" value="1"/>
</dbReference>
<evidence type="ECO:0000256" key="1">
    <source>
        <dbReference type="ARBA" id="ARBA00037226"/>
    </source>
</evidence>
<gene>
    <name evidence="3" type="ORF">PCL_07658</name>
</gene>
<name>A0A2U3EIK4_PURLI</name>
<reference evidence="3 4" key="1">
    <citation type="journal article" date="2016" name="Front. Microbiol.">
        <title>Genome and transcriptome sequences reveal the specific parasitism of the nematophagous Purpureocillium lilacinum 36-1.</title>
        <authorList>
            <person name="Xie J."/>
            <person name="Li S."/>
            <person name="Mo C."/>
            <person name="Xiao X."/>
            <person name="Peng D."/>
            <person name="Wang G."/>
            <person name="Xiao Y."/>
        </authorList>
    </citation>
    <scope>NUCLEOTIDE SEQUENCE [LARGE SCALE GENOMIC DNA]</scope>
    <source>
        <strain evidence="3 4">36-1</strain>
    </source>
</reference>
<feature type="domain" description="Manganese/iron superoxide dismutase C-terminal" evidence="2">
    <location>
        <begin position="223"/>
        <end position="267"/>
    </location>
</feature>
<organism evidence="3 4">
    <name type="scientific">Purpureocillium lilacinum</name>
    <name type="common">Paecilomyces lilacinus</name>
    <dbReference type="NCBI Taxonomy" id="33203"/>
    <lineage>
        <taxon>Eukaryota</taxon>
        <taxon>Fungi</taxon>
        <taxon>Dikarya</taxon>
        <taxon>Ascomycota</taxon>
        <taxon>Pezizomycotina</taxon>
        <taxon>Sordariomycetes</taxon>
        <taxon>Hypocreomycetidae</taxon>
        <taxon>Hypocreales</taxon>
        <taxon>Ophiocordycipitaceae</taxon>
        <taxon>Purpureocillium</taxon>
    </lineage>
</organism>
<evidence type="ECO:0000313" key="4">
    <source>
        <dbReference type="Proteomes" id="UP000245956"/>
    </source>
</evidence>
<dbReference type="Gene3D" id="3.55.40.20">
    <property type="entry name" value="Iron/manganese superoxide dismutase, C-terminal domain"/>
    <property type="match status" value="1"/>
</dbReference>
<dbReference type="GO" id="GO:0004784">
    <property type="term" value="F:superoxide dismutase activity"/>
    <property type="evidence" value="ECO:0007669"/>
    <property type="project" value="InterPro"/>
</dbReference>